<dbReference type="CDD" id="cd00427">
    <property type="entry name" value="Ribosomal_L29_HIP"/>
    <property type="match status" value="1"/>
</dbReference>
<protein>
    <submittedName>
        <fullName evidence="9">Spliceosome-associated protein 130 B</fullName>
    </submittedName>
</protein>
<evidence type="ECO:0000313" key="9">
    <source>
        <dbReference type="EMBL" id="KAG6601021.1"/>
    </source>
</evidence>
<dbReference type="Pfam" id="PF03178">
    <property type="entry name" value="CPSF_A"/>
    <property type="match status" value="1"/>
</dbReference>
<feature type="region of interest" description="Disordered" evidence="5">
    <location>
        <begin position="819"/>
        <end position="850"/>
    </location>
</feature>
<dbReference type="HAMAP" id="MF_00374">
    <property type="entry name" value="Ribosomal_uL29"/>
    <property type="match status" value="1"/>
</dbReference>
<dbReference type="GO" id="GO:0005840">
    <property type="term" value="C:ribosome"/>
    <property type="evidence" value="ECO:0007669"/>
    <property type="project" value="UniProtKB-KW"/>
</dbReference>
<comment type="caution">
    <text evidence="9">The sequence shown here is derived from an EMBL/GenBank/DDBJ whole genome shotgun (WGS) entry which is preliminary data.</text>
</comment>
<organism evidence="9 10">
    <name type="scientific">Cucurbita argyrosperma subsp. sororia</name>
    <dbReference type="NCBI Taxonomy" id="37648"/>
    <lineage>
        <taxon>Eukaryota</taxon>
        <taxon>Viridiplantae</taxon>
        <taxon>Streptophyta</taxon>
        <taxon>Embryophyta</taxon>
        <taxon>Tracheophyta</taxon>
        <taxon>Spermatophyta</taxon>
        <taxon>Magnoliopsida</taxon>
        <taxon>eudicotyledons</taxon>
        <taxon>Gunneridae</taxon>
        <taxon>Pentapetalae</taxon>
        <taxon>rosids</taxon>
        <taxon>fabids</taxon>
        <taxon>Cucurbitales</taxon>
        <taxon>Cucurbitaceae</taxon>
        <taxon>Cucurbiteae</taxon>
        <taxon>Cucurbita</taxon>
    </lineage>
</organism>
<evidence type="ECO:0000256" key="3">
    <source>
        <dbReference type="ARBA" id="ARBA00023242"/>
    </source>
</evidence>
<dbReference type="Pfam" id="PF23726">
    <property type="entry name" value="Beta-prop_RSE1_2nd"/>
    <property type="match status" value="1"/>
</dbReference>
<dbReference type="GO" id="GO:0003676">
    <property type="term" value="F:nucleic acid binding"/>
    <property type="evidence" value="ECO:0007669"/>
    <property type="project" value="InterPro"/>
</dbReference>
<proteinExistence type="inferred from homology"/>
<keyword evidence="10" id="KW-1185">Reference proteome</keyword>
<accession>A0AAV6NPL8</accession>
<dbReference type="Proteomes" id="UP000685013">
    <property type="component" value="Chromosome 4"/>
</dbReference>
<dbReference type="GO" id="GO:1990904">
    <property type="term" value="C:ribonucleoprotein complex"/>
    <property type="evidence" value="ECO:0007669"/>
    <property type="project" value="UniProtKB-KW"/>
</dbReference>
<dbReference type="FunFam" id="1.10.287.310:FF:000002">
    <property type="entry name" value="60S ribosomal protein L35"/>
    <property type="match status" value="1"/>
</dbReference>
<evidence type="ECO:0000259" key="6">
    <source>
        <dbReference type="Pfam" id="PF03178"/>
    </source>
</evidence>
<dbReference type="FunFam" id="2.130.10.10:FF:000027">
    <property type="entry name" value="Splicing factor 3B subunit 3"/>
    <property type="match status" value="1"/>
</dbReference>
<evidence type="ECO:0000256" key="2">
    <source>
        <dbReference type="ARBA" id="ARBA00022980"/>
    </source>
</evidence>
<keyword evidence="3" id="KW-0539">Nucleus</keyword>
<evidence type="ECO:0000259" key="8">
    <source>
        <dbReference type="Pfam" id="PF23726"/>
    </source>
</evidence>
<dbReference type="FunFam" id="2.130.10.10:FF:000041">
    <property type="entry name" value="Splicing factor 3b subunit 3"/>
    <property type="match status" value="1"/>
</dbReference>
<reference evidence="9 10" key="1">
    <citation type="journal article" date="2021" name="Hortic Res">
        <title>The domestication of Cucurbita argyrosperma as revealed by the genome of its wild relative.</title>
        <authorList>
            <person name="Barrera-Redondo J."/>
            <person name="Sanchez-de la Vega G."/>
            <person name="Aguirre-Liguori J.A."/>
            <person name="Castellanos-Morales G."/>
            <person name="Gutierrez-Guerrero Y.T."/>
            <person name="Aguirre-Dugua X."/>
            <person name="Aguirre-Planter E."/>
            <person name="Tenaillon M.I."/>
            <person name="Lira-Saade R."/>
            <person name="Eguiarte L.E."/>
        </authorList>
    </citation>
    <scope>NUCLEOTIDE SEQUENCE [LARGE SCALE GENOMIC DNA]</scope>
    <source>
        <strain evidence="9">JBR-2021</strain>
    </source>
</reference>
<dbReference type="InterPro" id="IPR050358">
    <property type="entry name" value="RSE1/DDB1/CFT1"/>
</dbReference>
<evidence type="ECO:0000256" key="5">
    <source>
        <dbReference type="SAM" id="MobiDB-lite"/>
    </source>
</evidence>
<feature type="domain" description="RSE1/DDB1/CPSF1 second beta-propeller" evidence="8">
    <location>
        <begin position="442"/>
        <end position="762"/>
    </location>
</feature>
<dbReference type="GO" id="GO:0005634">
    <property type="term" value="C:nucleus"/>
    <property type="evidence" value="ECO:0007669"/>
    <property type="project" value="InterPro"/>
</dbReference>
<feature type="domain" description="RSE1/DDB1/CPSF1 C-terminal" evidence="6">
    <location>
        <begin position="861"/>
        <end position="1180"/>
    </location>
</feature>
<keyword evidence="4" id="KW-0687">Ribonucleoprotein</keyword>
<dbReference type="Pfam" id="PF00831">
    <property type="entry name" value="Ribosomal_L29"/>
    <property type="match status" value="1"/>
</dbReference>
<dbReference type="GO" id="GO:0006412">
    <property type="term" value="P:translation"/>
    <property type="evidence" value="ECO:0007669"/>
    <property type="project" value="InterPro"/>
</dbReference>
<evidence type="ECO:0000259" key="7">
    <source>
        <dbReference type="Pfam" id="PF10433"/>
    </source>
</evidence>
<feature type="non-terminal residue" evidence="9">
    <location>
        <position position="1"/>
    </location>
</feature>
<dbReference type="InterPro" id="IPR001854">
    <property type="entry name" value="Ribosomal_uL29"/>
</dbReference>
<evidence type="ECO:0000313" key="10">
    <source>
        <dbReference type="Proteomes" id="UP000685013"/>
    </source>
</evidence>
<dbReference type="PANTHER" id="PTHR10644">
    <property type="entry name" value="DNA REPAIR/RNA PROCESSING CPSF FAMILY"/>
    <property type="match status" value="1"/>
</dbReference>
<comment type="similarity">
    <text evidence="1">Belongs to the universal ribosomal protein uL29 family.</text>
</comment>
<dbReference type="InterPro" id="IPR004871">
    <property type="entry name" value="RSE1/DDB1/CPSF1_C"/>
</dbReference>
<dbReference type="InterPro" id="IPR058543">
    <property type="entry name" value="Beta-prop_RSE1/DDB1/CPSF1_2nd"/>
</dbReference>
<dbReference type="EMBL" id="JAGKQH010000004">
    <property type="protein sequence ID" value="KAG6601021.1"/>
    <property type="molecule type" value="Genomic_DNA"/>
</dbReference>
<feature type="domain" description="RSE1/DDB1/CPSF1 first beta-propeller" evidence="7">
    <location>
        <begin position="14"/>
        <end position="367"/>
    </location>
</feature>
<keyword evidence="2" id="KW-0689">Ribosomal protein</keyword>
<dbReference type="Pfam" id="PF10433">
    <property type="entry name" value="Beta-prop_RSE1_1st"/>
    <property type="match status" value="1"/>
</dbReference>
<sequence>MYLYNLTLQRATGIVFAINGNFSGGKTQEIVVARGKVLDLIRPDDSGKIQTLLSVEIFGAIRSLAQFRLTGALKDYIVIGSDSGRIVILEYNKDKNVFDKIHQETFGKSGCRRIVPGQFLAVDPKGRAVMIGACEKQKLVYVLNRDTAARLTISSPLEAHKSHTIVYSICGVDCGFDNPIFAAIELDYSEADQDATGVAASEAQKHLTFYELDLGLNHVSRKWSEPVDNGANMLVTVPGGGDGPSGVLVCAENFVIYKNQGHPDVRAVIPRRADLPAERGVLIVSAAMHKQKTMFFFLLQTEYGDIFKVTLEHNNDSVKELKIKYFDTIAVTASMCVLKSGFLFAASEFGNHSLYQFQSIGDDADVESSSATLMETEEGFQPVFFQPRRLKNLVRIDQVESLMPIMDMKIVNLFEEETPQIFTLCGRGPRSSLRILRPGLAISEMAVSELPGVPSAVWTVKKNINDEFDAYIVVSFANATLVLSIGETVEEVSDSGFLDTTPSLAVSLIGDDSLMQVHPNGIRHIREDGRINEWRTSGKRTIVKVGSNRLQVVIALSGGELIYFEMDMTGQLIEVEKHEMSGDVACLDIAPVPEGRQRSRFLAVGSYDNTIRILSLDPDDCMQILSVQSVSAAPESLLFLEVLASVGGEDGADHPASLFLNAALHSGVLFRTVVDMVTGQLSDSRSRFLGLRAPKLFSVVLRGRRAILCLSSRPWLGYIHQGHFLLTPLSYETLEYASSFSSDQCAEGVVAVAGSFLRVFTIERLGETFNETVIPLRYTPRKFVLHPRRKLLVVIESDQGAFTAEEREAARKECFEAAGAGENGHGSMEQMENGGDDDDKDDPLSDEHYGYPKAESEKWVSCIRVLDPRSATTTCLLELQDSEAAFSVCTVNFHDKEYGTLLAVGAAKGLQFFPKRSLVAGYIHIYRFLEDGKSLELLHKTQVEGVPLALAQFQGRLLAGIGSVLRLYDLGKRRLLRKCENKLFPNTIVSIQTYRDRIYVGDIQESFHYCKYRRDENQLYIFADDSVPRWITASYHVDFDTMAGADKFGNIYFVRLPQDVSDEIEEDPTGGKIKWEQGKLNGAPNKVEEIIQFHIGDMVTSLQKASLIPGGGECILYGTVMGSLGALHAFTSRDDVDFFSHLEMHMRQEHPPLCGRDHMGYRSAYFPVKDVIDGDLCEQFPTLPLDMQRKIADELDRTNRRRTELLQLALDKLTLMKPPPNPKTPQPVSAYQILMARIKVHELRQKSKADLLTQLKDLKAELSLLRVAKVTGGAPNKLSKIKVVRLSIAQVLTVISQKQKAALREAYKKKKLLPLDLRPKKTRAIRRRLTKHQASLKTEREKKKEMYYPLRKYAIKV</sequence>
<evidence type="ECO:0000256" key="1">
    <source>
        <dbReference type="ARBA" id="ARBA00009254"/>
    </source>
</evidence>
<dbReference type="InterPro" id="IPR018846">
    <property type="entry name" value="Beta-prop_RSE1/DDB1/CPSF1_1st"/>
</dbReference>
<evidence type="ECO:0000256" key="4">
    <source>
        <dbReference type="ARBA" id="ARBA00023274"/>
    </source>
</evidence>
<name>A0AAV6NPL8_9ROSI</name>
<dbReference type="NCBIfam" id="TIGR00012">
    <property type="entry name" value="L29"/>
    <property type="match status" value="1"/>
</dbReference>
<dbReference type="FunFam" id="6.10.250.3450:FF:000001">
    <property type="entry name" value="60S ribosomal protein L35"/>
    <property type="match status" value="1"/>
</dbReference>
<gene>
    <name evidence="9" type="primary">SAP130B</name>
    <name evidence="9" type="ORF">SDJN03_06254</name>
</gene>
<dbReference type="GO" id="GO:0003735">
    <property type="term" value="F:structural constituent of ribosome"/>
    <property type="evidence" value="ECO:0007669"/>
    <property type="project" value="InterPro"/>
</dbReference>